<comment type="caution">
    <text evidence="1">The sequence shown here is derived from an EMBL/GenBank/DDBJ whole genome shotgun (WGS) entry which is preliminary data.</text>
</comment>
<dbReference type="VEuPathDB" id="FungiDB:EYZ11_008910"/>
<dbReference type="Proteomes" id="UP000308092">
    <property type="component" value="Unassembled WGS sequence"/>
</dbReference>
<evidence type="ECO:0000313" key="1">
    <source>
        <dbReference type="EMBL" id="THC91626.1"/>
    </source>
</evidence>
<reference evidence="1 2" key="1">
    <citation type="submission" date="2019-03" db="EMBL/GenBank/DDBJ databases">
        <title>The genome sequence of a newly discovered highly antifungal drug resistant Aspergillus species, Aspergillus tanneri NIH 1004.</title>
        <authorList>
            <person name="Mounaud S."/>
            <person name="Singh I."/>
            <person name="Joardar V."/>
            <person name="Pakala S."/>
            <person name="Pakala S."/>
            <person name="Venepally P."/>
            <person name="Hoover J."/>
            <person name="Nierman W."/>
            <person name="Chung J."/>
            <person name="Losada L."/>
        </authorList>
    </citation>
    <scope>NUCLEOTIDE SEQUENCE [LARGE SCALE GENOMIC DNA]</scope>
    <source>
        <strain evidence="1 2">NIH1004</strain>
    </source>
</reference>
<sequence>MIDQVKAIDISICPSNKTQKLSISFQIDTVTPTIGTSRCKVVGPMKSNGIHALMILGFHGIYLHRESLLVLAKAISLKRKFFQNSKFIGDALAQAIPCVNVPHWLILLLGTVVRLISTFRITKRAELDGL</sequence>
<organism evidence="1 2">
    <name type="scientific">Aspergillus tanneri</name>
    <dbReference type="NCBI Taxonomy" id="1220188"/>
    <lineage>
        <taxon>Eukaryota</taxon>
        <taxon>Fungi</taxon>
        <taxon>Dikarya</taxon>
        <taxon>Ascomycota</taxon>
        <taxon>Pezizomycotina</taxon>
        <taxon>Eurotiomycetes</taxon>
        <taxon>Eurotiomycetidae</taxon>
        <taxon>Eurotiales</taxon>
        <taxon>Aspergillaceae</taxon>
        <taxon>Aspergillus</taxon>
        <taxon>Aspergillus subgen. Circumdati</taxon>
    </lineage>
</organism>
<gene>
    <name evidence="1" type="ORF">EYZ11_008910</name>
</gene>
<name>A0A4S3J9C1_9EURO</name>
<proteinExistence type="predicted"/>
<evidence type="ECO:0000313" key="2">
    <source>
        <dbReference type="Proteomes" id="UP000308092"/>
    </source>
</evidence>
<dbReference type="AlphaFoldDB" id="A0A4S3J9C1"/>
<protein>
    <submittedName>
        <fullName evidence="1">Uncharacterized protein</fullName>
    </submittedName>
</protein>
<dbReference type="EMBL" id="SOSA01000398">
    <property type="protein sequence ID" value="THC91626.1"/>
    <property type="molecule type" value="Genomic_DNA"/>
</dbReference>
<keyword evidence="2" id="KW-1185">Reference proteome</keyword>
<accession>A0A4S3J9C1</accession>